<evidence type="ECO:0008006" key="3">
    <source>
        <dbReference type="Google" id="ProtNLM"/>
    </source>
</evidence>
<dbReference type="GO" id="GO:0005634">
    <property type="term" value="C:nucleus"/>
    <property type="evidence" value="ECO:0007669"/>
    <property type="project" value="TreeGrafter"/>
</dbReference>
<dbReference type="EMBL" id="CAJPEV010004855">
    <property type="protein sequence ID" value="CAG0902406.1"/>
    <property type="molecule type" value="Genomic_DNA"/>
</dbReference>
<dbReference type="InterPro" id="IPR011009">
    <property type="entry name" value="Kinase-like_dom_sf"/>
</dbReference>
<organism evidence="1">
    <name type="scientific">Darwinula stevensoni</name>
    <dbReference type="NCBI Taxonomy" id="69355"/>
    <lineage>
        <taxon>Eukaryota</taxon>
        <taxon>Metazoa</taxon>
        <taxon>Ecdysozoa</taxon>
        <taxon>Arthropoda</taxon>
        <taxon>Crustacea</taxon>
        <taxon>Oligostraca</taxon>
        <taxon>Ostracoda</taxon>
        <taxon>Podocopa</taxon>
        <taxon>Podocopida</taxon>
        <taxon>Darwinulocopina</taxon>
        <taxon>Darwinuloidea</taxon>
        <taxon>Darwinulidae</taxon>
        <taxon>Darwinula</taxon>
    </lineage>
</organism>
<dbReference type="Proteomes" id="UP000677054">
    <property type="component" value="Unassembled WGS sequence"/>
</dbReference>
<dbReference type="GO" id="GO:0005737">
    <property type="term" value="C:cytoplasm"/>
    <property type="evidence" value="ECO:0007669"/>
    <property type="project" value="TreeGrafter"/>
</dbReference>
<dbReference type="AlphaFoldDB" id="A0A7R9FS23"/>
<dbReference type="GO" id="GO:0000278">
    <property type="term" value="P:mitotic cell cycle"/>
    <property type="evidence" value="ECO:0007669"/>
    <property type="project" value="TreeGrafter"/>
</dbReference>
<evidence type="ECO:0000313" key="1">
    <source>
        <dbReference type="EMBL" id="CAD7252793.1"/>
    </source>
</evidence>
<dbReference type="OrthoDB" id="21018at2759"/>
<dbReference type="GO" id="GO:0072354">
    <property type="term" value="F:histone H3T3 kinase activity"/>
    <property type="evidence" value="ECO:0007669"/>
    <property type="project" value="TreeGrafter"/>
</dbReference>
<evidence type="ECO:0000313" key="2">
    <source>
        <dbReference type="Proteomes" id="UP000677054"/>
    </source>
</evidence>
<dbReference type="PANTHER" id="PTHR24419:SF18">
    <property type="entry name" value="SERINE_THREONINE-PROTEIN KINASE HASPIN"/>
    <property type="match status" value="1"/>
</dbReference>
<dbReference type="SUPFAM" id="SSF56112">
    <property type="entry name" value="Protein kinase-like (PK-like)"/>
    <property type="match status" value="1"/>
</dbReference>
<dbReference type="GO" id="GO:0035556">
    <property type="term" value="P:intracellular signal transduction"/>
    <property type="evidence" value="ECO:0007669"/>
    <property type="project" value="TreeGrafter"/>
</dbReference>
<accession>A0A7R9FS23</accession>
<protein>
    <recommendedName>
        <fullName evidence="3">Protein kinase domain-containing protein</fullName>
    </recommendedName>
</protein>
<dbReference type="Gene3D" id="3.30.200.20">
    <property type="entry name" value="Phosphorylase Kinase, domain 1"/>
    <property type="match status" value="1"/>
</dbReference>
<reference evidence="1" key="1">
    <citation type="submission" date="2020-11" db="EMBL/GenBank/DDBJ databases">
        <authorList>
            <person name="Tran Van P."/>
        </authorList>
    </citation>
    <scope>NUCLEOTIDE SEQUENCE</scope>
</reference>
<dbReference type="EMBL" id="LR904372">
    <property type="protein sequence ID" value="CAD7252793.1"/>
    <property type="molecule type" value="Genomic_DNA"/>
</dbReference>
<dbReference type="PANTHER" id="PTHR24419">
    <property type="entry name" value="INTERLEUKIN-1 RECEPTOR-ASSOCIATED KINASE"/>
    <property type="match status" value="1"/>
</dbReference>
<keyword evidence="2" id="KW-1185">Reference proteome</keyword>
<dbReference type="Gene3D" id="1.10.510.10">
    <property type="entry name" value="Transferase(Phosphotransferase) domain 1"/>
    <property type="match status" value="1"/>
</dbReference>
<proteinExistence type="predicted"/>
<name>A0A7R9FS23_9CRUS</name>
<sequence>MTSNFPRVMSVNCIQGKYPKILLDLWDKYHEERVSQNDRPDIYPGKQFYIAMEFEYAGEDLESFFLESACQGLSLLAQVSGTLAVAESVLQYEHRDLHLGNILVAPIDNDSVELILEGNLIPIPSHGIKATVIDFGLARMSLPGGKILYVDFNSDPALFEGKGDLQFDIYRLMKEQTK</sequence>
<gene>
    <name evidence="1" type="ORF">DSTB1V02_LOCUS12547</name>
</gene>
<dbReference type="Pfam" id="PF12330">
    <property type="entry name" value="Haspin_kinase"/>
    <property type="match status" value="1"/>
</dbReference>